<dbReference type="PANTHER" id="PTHR47046:SF1">
    <property type="entry name" value="SUCCINATE DEHYDROGENASE ASSEMBLY FACTOR 1, MITOCHONDRIAL"/>
    <property type="match status" value="1"/>
</dbReference>
<evidence type="ECO:0000256" key="2">
    <source>
        <dbReference type="ARBA" id="ARBA00023128"/>
    </source>
</evidence>
<dbReference type="CDD" id="cd20268">
    <property type="entry name" value="Complex1_LYR_SDHAF1_LYRM8"/>
    <property type="match status" value="1"/>
</dbReference>
<sequence>MHNKIQLQVLSLYRQCLRAAKNRPGVKDHVREEFRSNASLPKLDTIRIEYLMRRGHRQLEQLSKSSVKGIGVFEKTE</sequence>
<evidence type="ECO:0000256" key="1">
    <source>
        <dbReference type="ARBA" id="ARBA00004305"/>
    </source>
</evidence>
<dbReference type="EMBL" id="KB303505">
    <property type="protein sequence ID" value="ELU03061.1"/>
    <property type="molecule type" value="Genomic_DNA"/>
</dbReference>
<dbReference type="STRING" id="283909.R7UAB9"/>
<reference evidence="6 8" key="2">
    <citation type="journal article" date="2013" name="Nature">
        <title>Insights into bilaterian evolution from three spiralian genomes.</title>
        <authorList>
            <person name="Simakov O."/>
            <person name="Marletaz F."/>
            <person name="Cho S.J."/>
            <person name="Edsinger-Gonzales E."/>
            <person name="Havlak P."/>
            <person name="Hellsten U."/>
            <person name="Kuo D.H."/>
            <person name="Larsson T."/>
            <person name="Lv J."/>
            <person name="Arendt D."/>
            <person name="Savage R."/>
            <person name="Osoegawa K."/>
            <person name="de Jong P."/>
            <person name="Grimwood J."/>
            <person name="Chapman J.A."/>
            <person name="Shapiro H."/>
            <person name="Aerts A."/>
            <person name="Otillar R.P."/>
            <person name="Terry A.Y."/>
            <person name="Boore J.L."/>
            <person name="Grigoriev I.V."/>
            <person name="Lindberg D.R."/>
            <person name="Seaver E.C."/>
            <person name="Weisblat D.A."/>
            <person name="Putnam N.H."/>
            <person name="Rokhsar D.S."/>
        </authorList>
    </citation>
    <scope>NUCLEOTIDE SEQUENCE</scope>
    <source>
        <strain evidence="6 8">I ESC-2004</strain>
    </source>
</reference>
<feature type="domain" description="Complex 1 LYR protein" evidence="5">
    <location>
        <begin position="8"/>
        <end position="61"/>
    </location>
</feature>
<dbReference type="OMA" id="VEMYSSP"/>
<dbReference type="PANTHER" id="PTHR47046">
    <property type="entry name" value="SUCCINATE DEHYDROGENASE ASSEMBLY FACTOR 1, MITOCHONDRIAL"/>
    <property type="match status" value="1"/>
</dbReference>
<dbReference type="HOGENOM" id="CLU_154777_0_1_1"/>
<evidence type="ECO:0000256" key="3">
    <source>
        <dbReference type="ARBA" id="ARBA00023186"/>
    </source>
</evidence>
<comment type="subcellular location">
    <subcellularLocation>
        <location evidence="1">Mitochondrion matrix</location>
    </subcellularLocation>
</comment>
<dbReference type="EnsemblMetazoa" id="CapteT92308">
    <property type="protein sequence ID" value="CapteP92308"/>
    <property type="gene ID" value="CapteG92308"/>
</dbReference>
<protein>
    <recommendedName>
        <fullName evidence="5">Complex 1 LYR protein domain-containing protein</fullName>
    </recommendedName>
</protein>
<evidence type="ECO:0000313" key="7">
    <source>
        <dbReference type="EnsemblMetazoa" id="CapteP92308"/>
    </source>
</evidence>
<evidence type="ECO:0000259" key="5">
    <source>
        <dbReference type="Pfam" id="PF05347"/>
    </source>
</evidence>
<evidence type="ECO:0000313" key="6">
    <source>
        <dbReference type="EMBL" id="ELU03061.1"/>
    </source>
</evidence>
<evidence type="ECO:0000256" key="4">
    <source>
        <dbReference type="ARBA" id="ARBA00025715"/>
    </source>
</evidence>
<name>R7UAB9_CAPTE</name>
<keyword evidence="8" id="KW-1185">Reference proteome</keyword>
<gene>
    <name evidence="6" type="ORF">CAPTEDRAFT_92308</name>
</gene>
<dbReference type="Proteomes" id="UP000014760">
    <property type="component" value="Unassembled WGS sequence"/>
</dbReference>
<dbReference type="InterPro" id="IPR052687">
    <property type="entry name" value="SDHAF1"/>
</dbReference>
<dbReference type="InterPro" id="IPR045295">
    <property type="entry name" value="Complex1_LYR_SDHAF1_LYRM8"/>
</dbReference>
<keyword evidence="3" id="KW-0143">Chaperone</keyword>
<accession>R7UAB9</accession>
<dbReference type="EMBL" id="AMQN01008594">
    <property type="status" value="NOT_ANNOTATED_CDS"/>
    <property type="molecule type" value="Genomic_DNA"/>
</dbReference>
<dbReference type="InterPro" id="IPR008011">
    <property type="entry name" value="Complex1_LYR_dom"/>
</dbReference>
<organism evidence="6">
    <name type="scientific">Capitella teleta</name>
    <name type="common">Polychaete worm</name>
    <dbReference type="NCBI Taxonomy" id="283909"/>
    <lineage>
        <taxon>Eukaryota</taxon>
        <taxon>Metazoa</taxon>
        <taxon>Spiralia</taxon>
        <taxon>Lophotrochozoa</taxon>
        <taxon>Annelida</taxon>
        <taxon>Polychaeta</taxon>
        <taxon>Sedentaria</taxon>
        <taxon>Scolecida</taxon>
        <taxon>Capitellidae</taxon>
        <taxon>Capitella</taxon>
    </lineage>
</organism>
<dbReference type="GO" id="GO:0005759">
    <property type="term" value="C:mitochondrial matrix"/>
    <property type="evidence" value="ECO:0007669"/>
    <property type="project" value="UniProtKB-SubCell"/>
</dbReference>
<dbReference type="OrthoDB" id="273010at2759"/>
<dbReference type="Pfam" id="PF05347">
    <property type="entry name" value="Complex1_LYR"/>
    <property type="match status" value="1"/>
</dbReference>
<evidence type="ECO:0000313" key="8">
    <source>
        <dbReference type="Proteomes" id="UP000014760"/>
    </source>
</evidence>
<reference evidence="7" key="3">
    <citation type="submission" date="2015-06" db="UniProtKB">
        <authorList>
            <consortium name="EnsemblMetazoa"/>
        </authorList>
    </citation>
    <scope>IDENTIFICATION</scope>
</reference>
<proteinExistence type="inferred from homology"/>
<dbReference type="AlphaFoldDB" id="R7UAB9"/>
<dbReference type="GO" id="GO:0034553">
    <property type="term" value="P:mitochondrial respiratory chain complex II assembly"/>
    <property type="evidence" value="ECO:0007669"/>
    <property type="project" value="InterPro"/>
</dbReference>
<comment type="similarity">
    <text evidence="4">Belongs to the complex I LYR family. SDHAF1 subfamily.</text>
</comment>
<keyword evidence="2" id="KW-0496">Mitochondrion</keyword>
<reference evidence="8" key="1">
    <citation type="submission" date="2012-12" db="EMBL/GenBank/DDBJ databases">
        <authorList>
            <person name="Hellsten U."/>
            <person name="Grimwood J."/>
            <person name="Chapman J.A."/>
            <person name="Shapiro H."/>
            <person name="Aerts A."/>
            <person name="Otillar R.P."/>
            <person name="Terry A.Y."/>
            <person name="Boore J.L."/>
            <person name="Simakov O."/>
            <person name="Marletaz F."/>
            <person name="Cho S.-J."/>
            <person name="Edsinger-Gonzales E."/>
            <person name="Havlak P."/>
            <person name="Kuo D.-H."/>
            <person name="Larsson T."/>
            <person name="Lv J."/>
            <person name="Arendt D."/>
            <person name="Savage R."/>
            <person name="Osoegawa K."/>
            <person name="de Jong P."/>
            <person name="Lindberg D.R."/>
            <person name="Seaver E.C."/>
            <person name="Weisblat D.A."/>
            <person name="Putnam N.H."/>
            <person name="Grigoriev I.V."/>
            <person name="Rokhsar D.S."/>
        </authorList>
    </citation>
    <scope>NUCLEOTIDE SEQUENCE</scope>
    <source>
        <strain evidence="8">I ESC-2004</strain>
    </source>
</reference>